<reference evidence="1" key="1">
    <citation type="submission" date="2023-03" db="EMBL/GenBank/DDBJ databases">
        <title>Massive genome expansion in bonnet fungi (Mycena s.s.) driven by repeated elements and novel gene families across ecological guilds.</title>
        <authorList>
            <consortium name="Lawrence Berkeley National Laboratory"/>
            <person name="Harder C.B."/>
            <person name="Miyauchi S."/>
            <person name="Viragh M."/>
            <person name="Kuo A."/>
            <person name="Thoen E."/>
            <person name="Andreopoulos B."/>
            <person name="Lu D."/>
            <person name="Skrede I."/>
            <person name="Drula E."/>
            <person name="Henrissat B."/>
            <person name="Morin E."/>
            <person name="Kohler A."/>
            <person name="Barry K."/>
            <person name="LaButti K."/>
            <person name="Morin E."/>
            <person name="Salamov A."/>
            <person name="Lipzen A."/>
            <person name="Mereny Z."/>
            <person name="Hegedus B."/>
            <person name="Baldrian P."/>
            <person name="Stursova M."/>
            <person name="Weitz H."/>
            <person name="Taylor A."/>
            <person name="Grigoriev I.V."/>
            <person name="Nagy L.G."/>
            <person name="Martin F."/>
            <person name="Kauserud H."/>
        </authorList>
    </citation>
    <scope>NUCLEOTIDE SEQUENCE</scope>
    <source>
        <strain evidence="1">CBHHK200</strain>
    </source>
</reference>
<gene>
    <name evidence="1" type="ORF">C8F04DRAFT_1277619</name>
</gene>
<comment type="caution">
    <text evidence="1">The sequence shown here is derived from an EMBL/GenBank/DDBJ whole genome shotgun (WGS) entry which is preliminary data.</text>
</comment>
<protein>
    <submittedName>
        <fullName evidence="1">Uncharacterized protein</fullName>
    </submittedName>
</protein>
<accession>A0AAD6S1D6</accession>
<dbReference type="AlphaFoldDB" id="A0AAD6S1D6"/>
<organism evidence="1 2">
    <name type="scientific">Mycena alexandri</name>
    <dbReference type="NCBI Taxonomy" id="1745969"/>
    <lineage>
        <taxon>Eukaryota</taxon>
        <taxon>Fungi</taxon>
        <taxon>Dikarya</taxon>
        <taxon>Basidiomycota</taxon>
        <taxon>Agaricomycotina</taxon>
        <taxon>Agaricomycetes</taxon>
        <taxon>Agaricomycetidae</taxon>
        <taxon>Agaricales</taxon>
        <taxon>Marasmiineae</taxon>
        <taxon>Mycenaceae</taxon>
        <taxon>Mycena</taxon>
    </lineage>
</organism>
<proteinExistence type="predicted"/>
<evidence type="ECO:0000313" key="1">
    <source>
        <dbReference type="EMBL" id="KAJ7018521.1"/>
    </source>
</evidence>
<sequence length="633" mass="69209">MSSTNVTPGTLSEMDMVLSINQAAVNKQFANLYYTPNSNNPDQNIIDSLLKIGYIPVKNPFTGAITPGNEGVTAWIDPPYVEIGFVDPQTNPSPTAKYKSARFNIPLKCGWVDLEIGGVVMRGFFADWIMSWMVDLGSEAIRDIEEQILHPDAKIALKDAVKGGEEVPSTAFLISSVFCLFENDRIVNSFELRVGASPASVSDAATIAAITTLAEDADNPLASQYTWNKAHTALDFSAGGVLRDPSNSGTLVADMMKVVTKYFVDLGKDPSNPNPYVLGYAVQQTYAPRSTAIPEMVPASFFFSTTPSPSASQPNQATLNFCMLGLGTHQTGTNDPNTNFNAGIIETPYGVITKLGASSNGTLAFSRNLFTTQYIVKEYVSRFQVQPPALGINLTSNPPSIDNSAAHYNTVQDFTYDYEDVDEKVNWRRIQRSGQSRLNVTWSSSLSENPNEKFAEDSLRVLHIRVAGSIHFNVHCWTTLKGAGGGHDGNGKWDDGGSYWADASWSADLKLNTGSDGTWAFYPSLEEQSINLPRDGNGNVVYKSDHHLQGWVAFEDFLASLCGDMMKHYFGKMFELTISQSWSDNITKGLKALNTKVIMPAGDVFEFKGLDTDTEGNVYTHLTYKSILSGSTK</sequence>
<dbReference type="EMBL" id="JARJCM010000337">
    <property type="protein sequence ID" value="KAJ7018521.1"/>
    <property type="molecule type" value="Genomic_DNA"/>
</dbReference>
<evidence type="ECO:0000313" key="2">
    <source>
        <dbReference type="Proteomes" id="UP001218188"/>
    </source>
</evidence>
<keyword evidence="2" id="KW-1185">Reference proteome</keyword>
<name>A0AAD6S1D6_9AGAR</name>
<dbReference type="Proteomes" id="UP001218188">
    <property type="component" value="Unassembled WGS sequence"/>
</dbReference>